<dbReference type="InterPro" id="IPR009056">
    <property type="entry name" value="Cyt_c-like_dom"/>
</dbReference>
<dbReference type="RefSeq" id="WP_055451578.1">
    <property type="nucleotide sequence ID" value="NZ_CYHF01000011.1"/>
</dbReference>
<evidence type="ECO:0000256" key="8">
    <source>
        <dbReference type="ARBA" id="ARBA00023136"/>
    </source>
</evidence>
<dbReference type="STRING" id="339866.GCA_001418255_02749"/>
<evidence type="ECO:0000256" key="2">
    <source>
        <dbReference type="ARBA" id="ARBA00022475"/>
    </source>
</evidence>
<evidence type="ECO:0000259" key="12">
    <source>
        <dbReference type="PROSITE" id="PS51007"/>
    </source>
</evidence>
<feature type="binding site" description="axial binding residue" evidence="10">
    <location>
        <position position="321"/>
    </location>
    <ligand>
        <name>heme c</name>
        <dbReference type="ChEBI" id="CHEBI:61717"/>
        <label>3</label>
    </ligand>
    <ligandPart>
        <name>Fe</name>
        <dbReference type="ChEBI" id="CHEBI:18248"/>
    </ligandPart>
</feature>
<name>A0A0K6IA66_9BURK</name>
<dbReference type="PIRSF" id="PIRSF000018">
    <property type="entry name" value="Mb_ADH_cyt_c"/>
    <property type="match status" value="1"/>
</dbReference>
<evidence type="ECO:0000313" key="13">
    <source>
        <dbReference type="EMBL" id="CUB00030.1"/>
    </source>
</evidence>
<dbReference type="SUPFAM" id="SSF46626">
    <property type="entry name" value="Cytochrome c"/>
    <property type="match status" value="3"/>
</dbReference>
<accession>A0A0K6IA66</accession>
<evidence type="ECO:0000313" key="14">
    <source>
        <dbReference type="Proteomes" id="UP000183649"/>
    </source>
</evidence>
<comment type="subcellular location">
    <subcellularLocation>
        <location evidence="1">Cell membrane</location>
    </subcellularLocation>
</comment>
<dbReference type="Pfam" id="PF00034">
    <property type="entry name" value="Cytochrom_C"/>
    <property type="match status" value="2"/>
</dbReference>
<dbReference type="OrthoDB" id="9809720at2"/>
<gene>
    <name evidence="13" type="ORF">Ga0061069_11127</name>
</gene>
<dbReference type="InterPro" id="IPR036909">
    <property type="entry name" value="Cyt_c-like_dom_sf"/>
</dbReference>
<dbReference type="EMBL" id="CYHF01000011">
    <property type="protein sequence ID" value="CUB00030.1"/>
    <property type="molecule type" value="Genomic_DNA"/>
</dbReference>
<keyword evidence="6" id="KW-0677">Repeat</keyword>
<feature type="domain" description="Cytochrome c" evidence="12">
    <location>
        <begin position="304"/>
        <end position="394"/>
    </location>
</feature>
<dbReference type="Gene3D" id="1.10.760.10">
    <property type="entry name" value="Cytochrome c-like domain"/>
    <property type="match status" value="2"/>
</dbReference>
<evidence type="ECO:0000256" key="10">
    <source>
        <dbReference type="PIRSR" id="PIRSR000018-51"/>
    </source>
</evidence>
<feature type="binding site" description="axial binding residue" evidence="10">
    <location>
        <position position="49"/>
    </location>
    <ligand>
        <name>heme c</name>
        <dbReference type="ChEBI" id="CHEBI:61717"/>
        <label>1</label>
    </ligand>
    <ligandPart>
        <name>Fe</name>
        <dbReference type="ChEBI" id="CHEBI:18248"/>
    </ligandPart>
</feature>
<dbReference type="Proteomes" id="UP000183649">
    <property type="component" value="Unassembled WGS sequence"/>
</dbReference>
<keyword evidence="8" id="KW-0472">Membrane</keyword>
<keyword evidence="3 9" id="KW-0349">Heme</keyword>
<keyword evidence="5 11" id="KW-0732">Signal</keyword>
<dbReference type="GO" id="GO:0005506">
    <property type="term" value="F:iron ion binding"/>
    <property type="evidence" value="ECO:0007669"/>
    <property type="project" value="InterPro"/>
</dbReference>
<feature type="binding site" description="covalent" evidence="9">
    <location>
        <position position="317"/>
    </location>
    <ligand>
        <name>heme c</name>
        <dbReference type="ChEBI" id="CHEBI:61717"/>
        <label>3</label>
    </ligand>
</feature>
<dbReference type="PANTHER" id="PTHR35008:SF8">
    <property type="entry name" value="ALCOHOL DEHYDROGENASE CYTOCHROME C SUBUNIT"/>
    <property type="match status" value="1"/>
</dbReference>
<sequence>MTQFKGWRAALAASLVAQCGLAVAVGKFSDQEVQRGAYLARAGDCVACHTAPGGKPFVGGLKMDMPIGAIYSTNITPDKTHGIGNYTFEQFDRAVRHGVAPGGKHLYPAMPYPSYVRVNQADMKALYAYFMQGVPPDPTPNRKPDMVWPMTIRWPLAIWNWMFVRDTTFTPDPKQSAQWNRGAYLVEGLGHCGSCHTPRGLFFQEKALSSRGPNGDFYLSGSQVEHWFATNLRGNCMQKWTAGDIAELLQTGKTANFTALGSMTEVISHSTQHLKPDDLQAMAVYIKSLKPVLTQQTPASKDSATVQRGAAVYNQHCVACHQANGQGLAQVFPGLAKNATVQCSDPNNSIRVVLAGGSTVVTEKAPAPMVMPPFAQSLNDQQVADVVTYIRATWGNGASAATPEQVRALRKAIIKD</sequence>
<dbReference type="GO" id="GO:0020037">
    <property type="term" value="F:heme binding"/>
    <property type="evidence" value="ECO:0007669"/>
    <property type="project" value="InterPro"/>
</dbReference>
<keyword evidence="14" id="KW-1185">Reference proteome</keyword>
<dbReference type="GO" id="GO:0009055">
    <property type="term" value="F:electron transfer activity"/>
    <property type="evidence" value="ECO:0007669"/>
    <property type="project" value="InterPro"/>
</dbReference>
<feature type="binding site" description="covalent" evidence="9">
    <location>
        <position position="195"/>
    </location>
    <ligand>
        <name>heme c</name>
        <dbReference type="ChEBI" id="CHEBI:61717"/>
        <label>2</label>
    </ligand>
</feature>
<evidence type="ECO:0000256" key="4">
    <source>
        <dbReference type="ARBA" id="ARBA00022723"/>
    </source>
</evidence>
<dbReference type="InterPro" id="IPR014353">
    <property type="entry name" value="Membr-bd_ADH_cyt_c"/>
</dbReference>
<evidence type="ECO:0000256" key="5">
    <source>
        <dbReference type="ARBA" id="ARBA00022729"/>
    </source>
</evidence>
<dbReference type="InterPro" id="IPR051459">
    <property type="entry name" value="Cytochrome_c-type_DH"/>
</dbReference>
<feature type="binding site" description="covalent" evidence="9">
    <location>
        <position position="48"/>
    </location>
    <ligand>
        <name>heme c</name>
        <dbReference type="ChEBI" id="CHEBI:61717"/>
        <label>1</label>
    </ligand>
</feature>
<feature type="domain" description="Cytochrome c" evidence="12">
    <location>
        <begin position="177"/>
        <end position="290"/>
    </location>
</feature>
<feature type="signal peptide" evidence="11">
    <location>
        <begin position="1"/>
        <end position="24"/>
    </location>
</feature>
<feature type="domain" description="Cytochrome c" evidence="12">
    <location>
        <begin position="31"/>
        <end position="134"/>
    </location>
</feature>
<feature type="binding site" description="covalent" evidence="9">
    <location>
        <position position="45"/>
    </location>
    <ligand>
        <name>heme c</name>
        <dbReference type="ChEBI" id="CHEBI:61717"/>
        <label>1</label>
    </ligand>
</feature>
<feature type="chain" id="PRO_5005505409" evidence="11">
    <location>
        <begin position="25"/>
        <end position="416"/>
    </location>
</feature>
<organism evidence="13 14">
    <name type="scientific">Thiomonas bhubaneswarensis</name>
    <dbReference type="NCBI Taxonomy" id="339866"/>
    <lineage>
        <taxon>Bacteria</taxon>
        <taxon>Pseudomonadati</taxon>
        <taxon>Pseudomonadota</taxon>
        <taxon>Betaproteobacteria</taxon>
        <taxon>Burkholderiales</taxon>
        <taxon>Thiomonas</taxon>
    </lineage>
</organism>
<feature type="binding site" description="covalent" evidence="9">
    <location>
        <position position="320"/>
    </location>
    <ligand>
        <name>heme c</name>
        <dbReference type="ChEBI" id="CHEBI:61717"/>
        <label>3</label>
    </ligand>
</feature>
<comment type="cofactor">
    <cofactor evidence="9">
        <name>heme c</name>
        <dbReference type="ChEBI" id="CHEBI:61717"/>
    </cofactor>
    <text evidence="9">Binds 3 heme c groups covalently per subunit.</text>
</comment>
<dbReference type="PROSITE" id="PS51007">
    <property type="entry name" value="CYTC"/>
    <property type="match status" value="3"/>
</dbReference>
<evidence type="ECO:0000256" key="6">
    <source>
        <dbReference type="ARBA" id="ARBA00022737"/>
    </source>
</evidence>
<keyword evidence="7 10" id="KW-0408">Iron</keyword>
<keyword evidence="2" id="KW-1003">Cell membrane</keyword>
<dbReference type="AlphaFoldDB" id="A0A0K6IA66"/>
<evidence type="ECO:0000256" key="1">
    <source>
        <dbReference type="ARBA" id="ARBA00004236"/>
    </source>
</evidence>
<evidence type="ECO:0000256" key="9">
    <source>
        <dbReference type="PIRSR" id="PIRSR000018-50"/>
    </source>
</evidence>
<proteinExistence type="predicted"/>
<keyword evidence="4 10" id="KW-0479">Metal-binding</keyword>
<evidence type="ECO:0000256" key="3">
    <source>
        <dbReference type="ARBA" id="ARBA00022617"/>
    </source>
</evidence>
<dbReference type="PANTHER" id="PTHR35008">
    <property type="entry name" value="BLL4482 PROTEIN-RELATED"/>
    <property type="match status" value="1"/>
</dbReference>
<evidence type="ECO:0000256" key="7">
    <source>
        <dbReference type="ARBA" id="ARBA00023004"/>
    </source>
</evidence>
<reference evidence="14" key="1">
    <citation type="submission" date="2015-08" db="EMBL/GenBank/DDBJ databases">
        <authorList>
            <person name="Varghese N."/>
        </authorList>
    </citation>
    <scope>NUCLEOTIDE SEQUENCE [LARGE SCALE GENOMIC DNA]</scope>
    <source>
        <strain evidence="14">DSM 18181</strain>
    </source>
</reference>
<feature type="binding site" description="covalent" evidence="9">
    <location>
        <position position="192"/>
    </location>
    <ligand>
        <name>heme c</name>
        <dbReference type="ChEBI" id="CHEBI:61717"/>
        <label>2</label>
    </ligand>
</feature>
<dbReference type="GO" id="GO:0016614">
    <property type="term" value="F:oxidoreductase activity, acting on CH-OH group of donors"/>
    <property type="evidence" value="ECO:0007669"/>
    <property type="project" value="InterPro"/>
</dbReference>
<evidence type="ECO:0000256" key="11">
    <source>
        <dbReference type="SAM" id="SignalP"/>
    </source>
</evidence>
<protein>
    <submittedName>
        <fullName evidence="13">Cytochrome c, mono-and diheme variants</fullName>
    </submittedName>
</protein>
<feature type="binding site" description="axial binding residue" evidence="10">
    <location>
        <position position="196"/>
    </location>
    <ligand>
        <name>heme c</name>
        <dbReference type="ChEBI" id="CHEBI:61717"/>
        <label>2</label>
    </ligand>
    <ligandPart>
        <name>Fe</name>
        <dbReference type="ChEBI" id="CHEBI:18248"/>
    </ligandPart>
</feature>
<dbReference type="GO" id="GO:0005886">
    <property type="term" value="C:plasma membrane"/>
    <property type="evidence" value="ECO:0007669"/>
    <property type="project" value="UniProtKB-SubCell"/>
</dbReference>